<organism evidence="5 6">
    <name type="scientific">Faecalicatena faecalis</name>
    <dbReference type="NCBI Taxonomy" id="2726362"/>
    <lineage>
        <taxon>Bacteria</taxon>
        <taxon>Bacillati</taxon>
        <taxon>Bacillota</taxon>
        <taxon>Clostridia</taxon>
        <taxon>Lachnospirales</taxon>
        <taxon>Lachnospiraceae</taxon>
        <taxon>Faecalicatena</taxon>
    </lineage>
</organism>
<keyword evidence="1" id="KW-0813">Transport</keyword>
<dbReference type="EMBL" id="JABACJ020000027">
    <property type="protein sequence ID" value="MBU3878066.1"/>
    <property type="molecule type" value="Genomic_DNA"/>
</dbReference>
<keyword evidence="3 5" id="KW-0067">ATP-binding</keyword>
<dbReference type="GO" id="GO:0005524">
    <property type="term" value="F:ATP binding"/>
    <property type="evidence" value="ECO:0007669"/>
    <property type="project" value="UniProtKB-KW"/>
</dbReference>
<reference evidence="5 6" key="1">
    <citation type="submission" date="2021-06" db="EMBL/GenBank/DDBJ databases">
        <title>Faecalicatena sp. nov. isolated from porcine feces.</title>
        <authorList>
            <person name="Oh B.S."/>
            <person name="Lee J.H."/>
        </authorList>
    </citation>
    <scope>NUCLEOTIDE SEQUENCE [LARGE SCALE GENOMIC DNA]</scope>
    <source>
        <strain evidence="5 6">AGMB00832</strain>
    </source>
</reference>
<dbReference type="InterPro" id="IPR003439">
    <property type="entry name" value="ABC_transporter-like_ATP-bd"/>
</dbReference>
<sequence>MLEVFNLSFHYQPDVPILTNLTFSVPDGKVVGLLGKNGVGKTTTLKLILGLLPIEKGTITLQDCSLDAQPLQYKEKINYVSDSHDLYNNLTGKEYLNFIADMYGVSTEERRKIYAPLIKEFQVEKYLNQPIKNFSHGTKQKIAIISSLVNDPQLWVLDEPMTGLDIEAAQVLKRLIKSRAGNGKSVLFSSHILEICEKLCDTIVFIQKGTIRKTIILQDNFLDISLEDIYMEVVNDEPLDKDFSTKQDNLPIEF</sequence>
<evidence type="ECO:0000256" key="1">
    <source>
        <dbReference type="ARBA" id="ARBA00022448"/>
    </source>
</evidence>
<dbReference type="CDD" id="cd03230">
    <property type="entry name" value="ABC_DR_subfamily_A"/>
    <property type="match status" value="1"/>
</dbReference>
<protein>
    <submittedName>
        <fullName evidence="5">ABC transporter ATP-binding protein</fullName>
    </submittedName>
</protein>
<evidence type="ECO:0000259" key="4">
    <source>
        <dbReference type="PROSITE" id="PS50893"/>
    </source>
</evidence>
<dbReference type="InterPro" id="IPR003593">
    <property type="entry name" value="AAA+_ATPase"/>
</dbReference>
<gene>
    <name evidence="5" type="ORF">HGO97_019880</name>
</gene>
<evidence type="ECO:0000313" key="6">
    <source>
        <dbReference type="Proteomes" id="UP000723714"/>
    </source>
</evidence>
<feature type="domain" description="ABC transporter" evidence="4">
    <location>
        <begin position="2"/>
        <end position="233"/>
    </location>
</feature>
<keyword evidence="6" id="KW-1185">Reference proteome</keyword>
<evidence type="ECO:0000313" key="5">
    <source>
        <dbReference type="EMBL" id="MBU3878066.1"/>
    </source>
</evidence>
<proteinExistence type="predicted"/>
<dbReference type="Proteomes" id="UP000723714">
    <property type="component" value="Unassembled WGS sequence"/>
</dbReference>
<keyword evidence="2" id="KW-0547">Nucleotide-binding</keyword>
<dbReference type="InterPro" id="IPR051782">
    <property type="entry name" value="ABC_Transporter_VariousFunc"/>
</dbReference>
<dbReference type="Pfam" id="PF00005">
    <property type="entry name" value="ABC_tran"/>
    <property type="match status" value="1"/>
</dbReference>
<evidence type="ECO:0000256" key="2">
    <source>
        <dbReference type="ARBA" id="ARBA00022741"/>
    </source>
</evidence>
<accession>A0ABS6DAF2</accession>
<dbReference type="SMART" id="SM00382">
    <property type="entry name" value="AAA"/>
    <property type="match status" value="1"/>
</dbReference>
<evidence type="ECO:0000256" key="3">
    <source>
        <dbReference type="ARBA" id="ARBA00022840"/>
    </source>
</evidence>
<name>A0ABS6DAF2_9FIRM</name>
<comment type="caution">
    <text evidence="5">The sequence shown here is derived from an EMBL/GenBank/DDBJ whole genome shotgun (WGS) entry which is preliminary data.</text>
</comment>
<dbReference type="PANTHER" id="PTHR42939:SF1">
    <property type="entry name" value="ABC TRANSPORTER ATP-BINDING PROTEIN ALBC-RELATED"/>
    <property type="match status" value="1"/>
</dbReference>
<dbReference type="PANTHER" id="PTHR42939">
    <property type="entry name" value="ABC TRANSPORTER ATP-BINDING PROTEIN ALBC-RELATED"/>
    <property type="match status" value="1"/>
</dbReference>
<dbReference type="RefSeq" id="WP_216244669.1">
    <property type="nucleotide sequence ID" value="NZ_JABACJ020000027.1"/>
</dbReference>
<dbReference type="PROSITE" id="PS50893">
    <property type="entry name" value="ABC_TRANSPORTER_2"/>
    <property type="match status" value="1"/>
</dbReference>